<evidence type="ECO:0000313" key="1">
    <source>
        <dbReference type="EMBL" id="QDV39276.1"/>
    </source>
</evidence>
<dbReference type="AlphaFoldDB" id="A0A518HET0"/>
<accession>A0A518HET0</accession>
<gene>
    <name evidence="1" type="ORF">ElP_72400</name>
</gene>
<evidence type="ECO:0000313" key="2">
    <source>
        <dbReference type="Proteomes" id="UP000317835"/>
    </source>
</evidence>
<name>A0A518HET0_9BACT</name>
<reference evidence="1 2" key="1">
    <citation type="submission" date="2019-02" db="EMBL/GenBank/DDBJ databases">
        <title>Deep-cultivation of Planctomycetes and their phenomic and genomic characterization uncovers novel biology.</title>
        <authorList>
            <person name="Wiegand S."/>
            <person name="Jogler M."/>
            <person name="Boedeker C."/>
            <person name="Pinto D."/>
            <person name="Vollmers J."/>
            <person name="Rivas-Marin E."/>
            <person name="Kohn T."/>
            <person name="Peeters S.H."/>
            <person name="Heuer A."/>
            <person name="Rast P."/>
            <person name="Oberbeckmann S."/>
            <person name="Bunk B."/>
            <person name="Jeske O."/>
            <person name="Meyerdierks A."/>
            <person name="Storesund J.E."/>
            <person name="Kallscheuer N."/>
            <person name="Luecker S."/>
            <person name="Lage O.M."/>
            <person name="Pohl T."/>
            <person name="Merkel B.J."/>
            <person name="Hornburger P."/>
            <person name="Mueller R.-W."/>
            <person name="Bruemmer F."/>
            <person name="Labrenz M."/>
            <person name="Spormann A.M."/>
            <person name="Op den Camp H."/>
            <person name="Overmann J."/>
            <person name="Amann R."/>
            <person name="Jetten M.S.M."/>
            <person name="Mascher T."/>
            <person name="Medema M.H."/>
            <person name="Devos D.P."/>
            <person name="Kaster A.-K."/>
            <person name="Ovreas L."/>
            <person name="Rohde M."/>
            <person name="Galperin M.Y."/>
            <person name="Jogler C."/>
        </authorList>
    </citation>
    <scope>NUCLEOTIDE SEQUENCE [LARGE SCALE GENOMIC DNA]</scope>
    <source>
        <strain evidence="1 2">ElP</strain>
        <plasmid evidence="2">pelp_1</plasmid>
    </source>
</reference>
<dbReference type="Proteomes" id="UP000317835">
    <property type="component" value="Plasmid pElP_1"/>
</dbReference>
<proteinExistence type="predicted"/>
<protein>
    <recommendedName>
        <fullName evidence="3">PIN domain-containing protein</fullName>
    </recommendedName>
</protein>
<organism evidence="1 2">
    <name type="scientific">Tautonia plasticadhaerens</name>
    <dbReference type="NCBI Taxonomy" id="2527974"/>
    <lineage>
        <taxon>Bacteria</taxon>
        <taxon>Pseudomonadati</taxon>
        <taxon>Planctomycetota</taxon>
        <taxon>Planctomycetia</taxon>
        <taxon>Isosphaerales</taxon>
        <taxon>Isosphaeraceae</taxon>
        <taxon>Tautonia</taxon>
    </lineage>
</organism>
<dbReference type="EMBL" id="CP036427">
    <property type="protein sequence ID" value="QDV39276.1"/>
    <property type="molecule type" value="Genomic_DNA"/>
</dbReference>
<keyword evidence="1" id="KW-0614">Plasmid</keyword>
<evidence type="ECO:0008006" key="3">
    <source>
        <dbReference type="Google" id="ProtNLM"/>
    </source>
</evidence>
<geneLocation type="plasmid" evidence="2">
    <name>pelp_1</name>
</geneLocation>
<dbReference type="RefSeq" id="WP_145279505.1">
    <property type="nucleotide sequence ID" value="NZ_CP036427.1"/>
</dbReference>
<dbReference type="KEGG" id="tpla:ElP_72400"/>
<keyword evidence="2" id="KW-1185">Reference proteome</keyword>
<sequence>MCWWTNALYDTCSLISLDYLLLEHPGVEPHFCGVRALEASFAAGQMRADAADRIRARATIVALPDPHNLAHIFCRYPPSVALSDMEKLLFAAAIHHETAVVTRDSRLARSIRDASLVVGNIAVILRELVTTEIVARIRCEAILQALVRRSDLMLGTHEPTWDDLEKHCFPD</sequence>